<dbReference type="GO" id="GO:0005763">
    <property type="term" value="C:mitochondrial small ribosomal subunit"/>
    <property type="evidence" value="ECO:0007669"/>
    <property type="project" value="UniProtKB-UniRule"/>
</dbReference>
<dbReference type="Proteomes" id="UP000054251">
    <property type="component" value="Unassembled WGS sequence"/>
</dbReference>
<evidence type="ECO:0000256" key="6">
    <source>
        <dbReference type="PIRNR" id="PIRNR029764"/>
    </source>
</evidence>
<keyword evidence="4 6" id="KW-0496">Mitochondrion</keyword>
<evidence type="ECO:0000313" key="8">
    <source>
        <dbReference type="Proteomes" id="UP000054251"/>
    </source>
</evidence>
<reference evidence="7 8" key="1">
    <citation type="submission" date="2015-11" db="EMBL/GenBank/DDBJ databases">
        <title>The genome of Debaryomyces fabryi.</title>
        <authorList>
            <person name="Tafer H."/>
            <person name="Lopandic K."/>
        </authorList>
    </citation>
    <scope>NUCLEOTIDE SEQUENCE [LARGE SCALE GENOMIC DNA]</scope>
    <source>
        <strain evidence="7 8">CBS 789</strain>
    </source>
</reference>
<accession>A0A0V1PYS1</accession>
<comment type="caution">
    <text evidence="7">The sequence shown here is derived from an EMBL/GenBank/DDBJ whole genome shotgun (WGS) entry which is preliminary data.</text>
</comment>
<dbReference type="AlphaFoldDB" id="A0A0V1PYS1"/>
<evidence type="ECO:0000256" key="5">
    <source>
        <dbReference type="ARBA" id="ARBA00023274"/>
    </source>
</evidence>
<dbReference type="GO" id="GO:0003735">
    <property type="term" value="F:structural constituent of ribosome"/>
    <property type="evidence" value="ECO:0007669"/>
    <property type="project" value="UniProtKB-UniRule"/>
</dbReference>
<comment type="similarity">
    <text evidence="2">Belongs to the mitochondrion-specific ribosomal protein mS23 family.</text>
</comment>
<sequence length="285" mass="32992">MKIQTKATGVLERTSHYLKAGILREKPAWFNVVGSHPPMVDLTKKPKKFDTQAQENDPSKSLFQKKKGGELFKTRSNIYDRQQRHNSISRVPKLEFLEDQLRDVFYHQHPWEFSRPKTLIENEGNESKQCDWSHMLQLHKPLDGESVVQRTLWLLQDSKKNNKNMTLFEAYDQARFEFYRLRMEEEMSSTVSKEESTMYGAIFPSTNLDWGIKKEQEYIDAWTKVAGEKTKVRDANKDGRASNGSMGADDVVENKQSIWETVFDASDVSEASLEENSNAQTKDNA</sequence>
<protein>
    <recommendedName>
        <fullName evidence="6">37S ribosomal protein S25, mitochondrial</fullName>
    </recommendedName>
</protein>
<evidence type="ECO:0000313" key="7">
    <source>
        <dbReference type="EMBL" id="KSA01399.1"/>
    </source>
</evidence>
<dbReference type="PIRSF" id="PIRSF029764">
    <property type="entry name" value="RSM25"/>
    <property type="match status" value="1"/>
</dbReference>
<evidence type="ECO:0000256" key="2">
    <source>
        <dbReference type="ARBA" id="ARBA00009864"/>
    </source>
</evidence>
<dbReference type="GeneID" id="26839836"/>
<dbReference type="InterPro" id="IPR016939">
    <property type="entry name" value="Ribosomal_mS23_fun"/>
</dbReference>
<keyword evidence="5 6" id="KW-0687">Ribonucleoprotein</keyword>
<comment type="subunit">
    <text evidence="6">Component of the mitochondrial small ribosomal subunit.</text>
</comment>
<keyword evidence="8" id="KW-1185">Reference proteome</keyword>
<dbReference type="OrthoDB" id="5542239at2759"/>
<dbReference type="PANTHER" id="PTHR37799:SF1">
    <property type="entry name" value="SMALL RIBOSOMAL SUBUNIT PROTEIN MS23"/>
    <property type="match status" value="1"/>
</dbReference>
<evidence type="ECO:0000256" key="4">
    <source>
        <dbReference type="ARBA" id="ARBA00023128"/>
    </source>
</evidence>
<dbReference type="PANTHER" id="PTHR37799">
    <property type="entry name" value="37S RIBOSOMAL PROTEIN S25, MITOCHONDRIAL"/>
    <property type="match status" value="1"/>
</dbReference>
<proteinExistence type="inferred from homology"/>
<keyword evidence="3 6" id="KW-0689">Ribosomal protein</keyword>
<name>A0A0V1PYS1_9ASCO</name>
<comment type="subcellular location">
    <subcellularLocation>
        <location evidence="1 6">Mitochondrion</location>
    </subcellularLocation>
</comment>
<dbReference type="EMBL" id="LMYN01000054">
    <property type="protein sequence ID" value="KSA01399.1"/>
    <property type="molecule type" value="Genomic_DNA"/>
</dbReference>
<gene>
    <name evidence="7" type="ORF">AC631_02827</name>
</gene>
<evidence type="ECO:0000256" key="1">
    <source>
        <dbReference type="ARBA" id="ARBA00004173"/>
    </source>
</evidence>
<dbReference type="Pfam" id="PF13741">
    <property type="entry name" value="MRP-S25"/>
    <property type="match status" value="1"/>
</dbReference>
<dbReference type="RefSeq" id="XP_015467501.1">
    <property type="nucleotide sequence ID" value="XM_015611657.1"/>
</dbReference>
<evidence type="ECO:0000256" key="3">
    <source>
        <dbReference type="ARBA" id="ARBA00022980"/>
    </source>
</evidence>
<organism evidence="7 8">
    <name type="scientific">Debaryomyces fabryi</name>
    <dbReference type="NCBI Taxonomy" id="58627"/>
    <lineage>
        <taxon>Eukaryota</taxon>
        <taxon>Fungi</taxon>
        <taxon>Dikarya</taxon>
        <taxon>Ascomycota</taxon>
        <taxon>Saccharomycotina</taxon>
        <taxon>Pichiomycetes</taxon>
        <taxon>Debaryomycetaceae</taxon>
        <taxon>Debaryomyces</taxon>
    </lineage>
</organism>